<evidence type="ECO:0000313" key="3">
    <source>
        <dbReference type="Proteomes" id="UP000807306"/>
    </source>
</evidence>
<name>A0A9P6E639_9AGAR</name>
<dbReference type="AlphaFoldDB" id="A0A9P6E639"/>
<dbReference type="OrthoDB" id="3002966at2759"/>
<dbReference type="EMBL" id="MU157922">
    <property type="protein sequence ID" value="KAF9523214.1"/>
    <property type="molecule type" value="Genomic_DNA"/>
</dbReference>
<gene>
    <name evidence="2" type="ORF">CPB83DRAFT_863200</name>
</gene>
<organism evidence="2 3">
    <name type="scientific">Crepidotus variabilis</name>
    <dbReference type="NCBI Taxonomy" id="179855"/>
    <lineage>
        <taxon>Eukaryota</taxon>
        <taxon>Fungi</taxon>
        <taxon>Dikarya</taxon>
        <taxon>Basidiomycota</taxon>
        <taxon>Agaricomycotina</taxon>
        <taxon>Agaricomycetes</taxon>
        <taxon>Agaricomycetidae</taxon>
        <taxon>Agaricales</taxon>
        <taxon>Agaricineae</taxon>
        <taxon>Crepidotaceae</taxon>
        <taxon>Crepidotus</taxon>
    </lineage>
</organism>
<feature type="compositionally biased region" description="Basic residues" evidence="1">
    <location>
        <begin position="200"/>
        <end position="211"/>
    </location>
</feature>
<evidence type="ECO:0000256" key="1">
    <source>
        <dbReference type="SAM" id="MobiDB-lite"/>
    </source>
</evidence>
<comment type="caution">
    <text evidence="2">The sequence shown here is derived from an EMBL/GenBank/DDBJ whole genome shotgun (WGS) entry which is preliminary data.</text>
</comment>
<feature type="compositionally biased region" description="Polar residues" evidence="1">
    <location>
        <begin position="166"/>
        <end position="182"/>
    </location>
</feature>
<evidence type="ECO:0000313" key="2">
    <source>
        <dbReference type="EMBL" id="KAF9523214.1"/>
    </source>
</evidence>
<proteinExistence type="predicted"/>
<reference evidence="2" key="1">
    <citation type="submission" date="2020-11" db="EMBL/GenBank/DDBJ databases">
        <authorList>
            <consortium name="DOE Joint Genome Institute"/>
            <person name="Ahrendt S."/>
            <person name="Riley R."/>
            <person name="Andreopoulos W."/>
            <person name="Labutti K."/>
            <person name="Pangilinan J."/>
            <person name="Ruiz-Duenas F.J."/>
            <person name="Barrasa J.M."/>
            <person name="Sanchez-Garcia M."/>
            <person name="Camarero S."/>
            <person name="Miyauchi S."/>
            <person name="Serrano A."/>
            <person name="Linde D."/>
            <person name="Babiker R."/>
            <person name="Drula E."/>
            <person name="Ayuso-Fernandez I."/>
            <person name="Pacheco R."/>
            <person name="Padilla G."/>
            <person name="Ferreira P."/>
            <person name="Barriuso J."/>
            <person name="Kellner H."/>
            <person name="Castanera R."/>
            <person name="Alfaro M."/>
            <person name="Ramirez L."/>
            <person name="Pisabarro A.G."/>
            <person name="Kuo A."/>
            <person name="Tritt A."/>
            <person name="Lipzen A."/>
            <person name="He G."/>
            <person name="Yan M."/>
            <person name="Ng V."/>
            <person name="Cullen D."/>
            <person name="Martin F."/>
            <person name="Rosso M.-N."/>
            <person name="Henrissat B."/>
            <person name="Hibbett D."/>
            <person name="Martinez A.T."/>
            <person name="Grigoriev I.V."/>
        </authorList>
    </citation>
    <scope>NUCLEOTIDE SEQUENCE</scope>
    <source>
        <strain evidence="2">CBS 506.95</strain>
    </source>
</reference>
<keyword evidence="3" id="KW-1185">Reference proteome</keyword>
<protein>
    <submittedName>
        <fullName evidence="2">Uncharacterized protein</fullName>
    </submittedName>
</protein>
<accession>A0A9P6E639</accession>
<dbReference type="Proteomes" id="UP000807306">
    <property type="component" value="Unassembled WGS sequence"/>
</dbReference>
<feature type="region of interest" description="Disordered" evidence="1">
    <location>
        <begin position="166"/>
        <end position="223"/>
    </location>
</feature>
<sequence>MIIDQKKDPEDSSLPNYDTAVRAQVRQPSRTQTIAYAFTPWTGASMLLVPHSTIATQDVRPLYRVAVELDLNPLLPVSYTTRVTRCGHNEGDLVGEFSLSLNSTRAVLRMGDHSTRLSRVLFSVNSSPRHFNWILSHRLHWDCRKSLDDGSPMCICYIAAQSSDSRSQSLPPQPHASASSTHAPLPNGLTYPQSLNAAPHHLRHAHSRQHMNGHQLPSPATSTTSLTPAIKASVQVAVFVPPPPEASPPLPDATLTIYPSNLGEKDRQKLMDEIVVSALVIERMLNR</sequence>